<evidence type="ECO:0000259" key="1">
    <source>
        <dbReference type="Pfam" id="PF03992"/>
    </source>
</evidence>
<evidence type="ECO:0000313" key="2">
    <source>
        <dbReference type="EMBL" id="SZX67277.1"/>
    </source>
</evidence>
<dbReference type="EMBL" id="FNXT01000783">
    <property type="protein sequence ID" value="SZX67277.1"/>
    <property type="molecule type" value="Genomic_DNA"/>
</dbReference>
<sequence>MASERLTWLAAAAGATGLLYALYSHLNKPRIAPFSLQERRDTAATRQAFVLAVNLRFQNELQKLHFLAIWQPLAEYVKAAEPVALAFEVLQADNDPCNIMVYERYVSREAYEGTHRTSPAFLHFKTAMAALPFKVELVGQSFLETNIGFML</sequence>
<dbReference type="Pfam" id="PF03992">
    <property type="entry name" value="ABM"/>
    <property type="match status" value="1"/>
</dbReference>
<dbReference type="Gene3D" id="3.30.70.100">
    <property type="match status" value="1"/>
</dbReference>
<dbReference type="STRING" id="3088.A0A383VP24"/>
<reference evidence="2 3" key="1">
    <citation type="submission" date="2016-10" db="EMBL/GenBank/DDBJ databases">
        <authorList>
            <person name="Cai Z."/>
        </authorList>
    </citation>
    <scope>NUCLEOTIDE SEQUENCE [LARGE SCALE GENOMIC DNA]</scope>
</reference>
<organism evidence="2 3">
    <name type="scientific">Tetradesmus obliquus</name>
    <name type="common">Green alga</name>
    <name type="synonym">Acutodesmus obliquus</name>
    <dbReference type="NCBI Taxonomy" id="3088"/>
    <lineage>
        <taxon>Eukaryota</taxon>
        <taxon>Viridiplantae</taxon>
        <taxon>Chlorophyta</taxon>
        <taxon>core chlorophytes</taxon>
        <taxon>Chlorophyceae</taxon>
        <taxon>CS clade</taxon>
        <taxon>Sphaeropleales</taxon>
        <taxon>Scenedesmaceae</taxon>
        <taxon>Tetradesmus</taxon>
    </lineage>
</organism>
<evidence type="ECO:0000313" key="3">
    <source>
        <dbReference type="Proteomes" id="UP000256970"/>
    </source>
</evidence>
<dbReference type="InterPro" id="IPR007138">
    <property type="entry name" value="ABM_dom"/>
</dbReference>
<dbReference type="AlphaFoldDB" id="A0A383VP24"/>
<dbReference type="PANTHER" id="PTHR40624">
    <property type="entry name" value="BIOSYNTHESIS MONOOXYGENASE, PUTATIVE (AFU_ORTHOLOGUE AFUA_1G12025)-RELATED"/>
    <property type="match status" value="1"/>
</dbReference>
<dbReference type="InterPro" id="IPR011008">
    <property type="entry name" value="Dimeric_a/b-barrel"/>
</dbReference>
<accession>A0A383VP24</accession>
<keyword evidence="3" id="KW-1185">Reference proteome</keyword>
<dbReference type="PANTHER" id="PTHR40624:SF1">
    <property type="entry name" value="BIOSYNTHESIS MONOOXYGENASE, PUTATIVE (AFU_ORTHOLOGUE AFUA_1G12025)-RELATED"/>
    <property type="match status" value="1"/>
</dbReference>
<dbReference type="SUPFAM" id="SSF54909">
    <property type="entry name" value="Dimeric alpha+beta barrel"/>
    <property type="match status" value="1"/>
</dbReference>
<proteinExistence type="predicted"/>
<protein>
    <recommendedName>
        <fullName evidence="1">ABM domain-containing protein</fullName>
    </recommendedName>
</protein>
<feature type="domain" description="ABM" evidence="1">
    <location>
        <begin position="64"/>
        <end position="125"/>
    </location>
</feature>
<gene>
    <name evidence="2" type="ORF">BQ4739_LOCUS7688</name>
</gene>
<dbReference type="Proteomes" id="UP000256970">
    <property type="component" value="Unassembled WGS sequence"/>
</dbReference>
<name>A0A383VP24_TETOB</name>